<organism evidence="1 2">
    <name type="scientific">Bacillus thuringiensis</name>
    <dbReference type="NCBI Taxonomy" id="1428"/>
    <lineage>
        <taxon>Bacteria</taxon>
        <taxon>Bacillati</taxon>
        <taxon>Bacillota</taxon>
        <taxon>Bacilli</taxon>
        <taxon>Bacillales</taxon>
        <taxon>Bacillaceae</taxon>
        <taxon>Bacillus</taxon>
        <taxon>Bacillus cereus group</taxon>
    </lineage>
</organism>
<comment type="caution">
    <text evidence="1">The sequence shown here is derived from an EMBL/GenBank/DDBJ whole genome shotgun (WGS) entry which is preliminary data.</text>
</comment>
<sequence>MTNNKRILNILEDETYKGLIKRDDNLLRNERGTEQSVSNELRDLYSTRVLEYEFIEQLSPFKKNFTTELTGISKMFDEFYLEQDFHYLTKSAKQELCEVGIKGMMNSIRERNKALLTRSMLLEDDYLENRLQHLVEYGEEAIEFKNKDMEYLLEQIEILLREMNKYFFKIEEKKALDGLNKDMCSELFMRYLIRCAEYFPNVATGHVIDIGDYYLERIHTLTDNEIKDYKKLQVCPISYGLNNDMLTKFKIRKMGIISENLEKISFIVEKQSFNNIIESFIATSEKILEEINAGEKLYEIFLGEADYGNSLMKILETLPKLEKNIYNEKQAN</sequence>
<dbReference type="AlphaFoldDB" id="A0A9X6ZT63"/>
<gene>
    <name evidence="1" type="ORF">COJ15_17100</name>
</gene>
<evidence type="ECO:0000313" key="2">
    <source>
        <dbReference type="Proteomes" id="UP000224003"/>
    </source>
</evidence>
<name>A0A9X6ZT63_BACTU</name>
<proteinExistence type="predicted"/>
<dbReference type="EMBL" id="NUVX01000030">
    <property type="protein sequence ID" value="PFJ38794.1"/>
    <property type="molecule type" value="Genomic_DNA"/>
</dbReference>
<dbReference type="Proteomes" id="UP000224003">
    <property type="component" value="Unassembled WGS sequence"/>
</dbReference>
<protein>
    <submittedName>
        <fullName evidence="1">Uncharacterized protein</fullName>
    </submittedName>
</protein>
<evidence type="ECO:0000313" key="1">
    <source>
        <dbReference type="EMBL" id="PFJ38794.1"/>
    </source>
</evidence>
<dbReference type="RefSeq" id="WP_098517044.1">
    <property type="nucleotide sequence ID" value="NZ_NUVX01000030.1"/>
</dbReference>
<accession>A0A9X6ZT63</accession>
<reference evidence="1 2" key="1">
    <citation type="submission" date="2017-09" db="EMBL/GenBank/DDBJ databases">
        <title>Large-scale bioinformatics analysis of Bacillus genomes uncovers conserved roles of natural products in bacterial physiology.</title>
        <authorList>
            <consortium name="Agbiome Team Llc"/>
            <person name="Bleich R.M."/>
            <person name="Grubbs K.J."/>
            <person name="Santa Maria K.C."/>
            <person name="Allen S.E."/>
            <person name="Farag S."/>
            <person name="Shank E.A."/>
            <person name="Bowers A."/>
        </authorList>
    </citation>
    <scope>NUCLEOTIDE SEQUENCE [LARGE SCALE GENOMIC DNA]</scope>
    <source>
        <strain evidence="1 2">AFS085496</strain>
    </source>
</reference>